<evidence type="ECO:0000313" key="2">
    <source>
        <dbReference type="Proteomes" id="UP000609879"/>
    </source>
</evidence>
<dbReference type="RefSeq" id="WP_203761805.1">
    <property type="nucleotide sequence ID" value="NZ_BAAABO010000054.1"/>
</dbReference>
<accession>A0ABQ3Y1L9</accession>
<dbReference type="EMBL" id="BOMI01000043">
    <property type="protein sequence ID" value="GID73891.1"/>
    <property type="molecule type" value="Genomic_DNA"/>
</dbReference>
<gene>
    <name evidence="1" type="ORF">Ade02nite_25320</name>
</gene>
<reference evidence="1 2" key="1">
    <citation type="submission" date="2021-01" db="EMBL/GenBank/DDBJ databases">
        <title>Whole genome shotgun sequence of Actinoplanes deccanensis NBRC 13994.</title>
        <authorList>
            <person name="Komaki H."/>
            <person name="Tamura T."/>
        </authorList>
    </citation>
    <scope>NUCLEOTIDE SEQUENCE [LARGE SCALE GENOMIC DNA]</scope>
    <source>
        <strain evidence="1 2">NBRC 13994</strain>
    </source>
</reference>
<keyword evidence="2" id="KW-1185">Reference proteome</keyword>
<sequence length="273" mass="30495">MNYGFWIYGELDRKRLAAALAEMLSLPEGSVDVGEDGDEDRRWEAPVSCTVTPLLGELHWHLDIYVSDVVPGPPPESAAGLWLAGRLRTVVAYQALPFPPSAFWLVAPDGTRTRARVYEQDSGDTPSYRIDAVERPFPALPGLRVAALPEVIREYRMPTPVTDRLRGAFEESIVHRLGAWEGLIRRLEEGWPPDGWYPAEYYRQDLEVRDELAAAAPGEIARAVGELDERFTAATEDDGGRALAAETGPVPDGWWWRRVPQPLPWRDAPGSVR</sequence>
<dbReference type="Proteomes" id="UP000609879">
    <property type="component" value="Unassembled WGS sequence"/>
</dbReference>
<evidence type="ECO:0000313" key="1">
    <source>
        <dbReference type="EMBL" id="GID73891.1"/>
    </source>
</evidence>
<name>A0ABQ3Y1L9_9ACTN</name>
<comment type="caution">
    <text evidence="1">The sequence shown here is derived from an EMBL/GenBank/DDBJ whole genome shotgun (WGS) entry which is preliminary data.</text>
</comment>
<protein>
    <submittedName>
        <fullName evidence="1">Uncharacterized protein</fullName>
    </submittedName>
</protein>
<proteinExistence type="predicted"/>
<organism evidence="1 2">
    <name type="scientific">Paractinoplanes deccanensis</name>
    <dbReference type="NCBI Taxonomy" id="113561"/>
    <lineage>
        <taxon>Bacteria</taxon>
        <taxon>Bacillati</taxon>
        <taxon>Actinomycetota</taxon>
        <taxon>Actinomycetes</taxon>
        <taxon>Micromonosporales</taxon>
        <taxon>Micromonosporaceae</taxon>
        <taxon>Paractinoplanes</taxon>
    </lineage>
</organism>